<proteinExistence type="predicted"/>
<sequence length="197" mass="21522">MSRTSIVPFAFDGTDGSLIGESPAFRQLVRMIDRIAPTELAVLVSGRPAPARNGSRVACMPQASSAIIRSSMLIAVRFRSISRGAGETGCARRYRRRSRSVPRPRARCRARLAVRALATDIMPRADAAIELLAKLREESRRSVRLARSARASQSASLHGRNCPLPLVDRPLSIDVSPRATSGTPVASYDMNFHATRR</sequence>
<dbReference type="AlphaFoldDB" id="A0A158ATR3"/>
<dbReference type="Proteomes" id="UP000054903">
    <property type="component" value="Unassembled WGS sequence"/>
</dbReference>
<dbReference type="STRING" id="1777138.AWB77_02103"/>
<protein>
    <submittedName>
        <fullName evidence="1">Uncharacterized protein</fullName>
    </submittedName>
</protein>
<evidence type="ECO:0000313" key="2">
    <source>
        <dbReference type="Proteomes" id="UP000054903"/>
    </source>
</evidence>
<reference evidence="1" key="1">
    <citation type="submission" date="2016-01" db="EMBL/GenBank/DDBJ databases">
        <authorList>
            <person name="Peeters C."/>
        </authorList>
    </citation>
    <scope>NUCLEOTIDE SEQUENCE</scope>
    <source>
        <strain evidence="1">LMG 29320</strain>
    </source>
</reference>
<name>A0A158ATR3_9BURK</name>
<dbReference type="EMBL" id="FCNX02000004">
    <property type="protein sequence ID" value="SAK61123.1"/>
    <property type="molecule type" value="Genomic_DNA"/>
</dbReference>
<organism evidence="1 2">
    <name type="scientific">Caballeronia fortuita</name>
    <dbReference type="NCBI Taxonomy" id="1777138"/>
    <lineage>
        <taxon>Bacteria</taxon>
        <taxon>Pseudomonadati</taxon>
        <taxon>Pseudomonadota</taxon>
        <taxon>Betaproteobacteria</taxon>
        <taxon>Burkholderiales</taxon>
        <taxon>Burkholderiaceae</taxon>
        <taxon>Caballeronia</taxon>
    </lineage>
</organism>
<gene>
    <name evidence="1" type="ORF">AWB77_02103</name>
</gene>
<evidence type="ECO:0000313" key="1">
    <source>
        <dbReference type="EMBL" id="SAK61123.1"/>
    </source>
</evidence>
<keyword evidence="2" id="KW-1185">Reference proteome</keyword>
<accession>A0A158ATR3</accession>
<comment type="caution">
    <text evidence="1">The sequence shown here is derived from an EMBL/GenBank/DDBJ whole genome shotgun (WGS) entry which is preliminary data.</text>
</comment>